<evidence type="ECO:0000313" key="1">
    <source>
        <dbReference type="EMBL" id="JAE04084.1"/>
    </source>
</evidence>
<name>A0A0A9EYN7_ARUDO</name>
<protein>
    <submittedName>
        <fullName evidence="1">Uncharacterized protein</fullName>
    </submittedName>
</protein>
<proteinExistence type="predicted"/>
<accession>A0A0A9EYN7</accession>
<organism evidence="1">
    <name type="scientific">Arundo donax</name>
    <name type="common">Giant reed</name>
    <name type="synonym">Donax arundinaceus</name>
    <dbReference type="NCBI Taxonomy" id="35708"/>
    <lineage>
        <taxon>Eukaryota</taxon>
        <taxon>Viridiplantae</taxon>
        <taxon>Streptophyta</taxon>
        <taxon>Embryophyta</taxon>
        <taxon>Tracheophyta</taxon>
        <taxon>Spermatophyta</taxon>
        <taxon>Magnoliopsida</taxon>
        <taxon>Liliopsida</taxon>
        <taxon>Poales</taxon>
        <taxon>Poaceae</taxon>
        <taxon>PACMAD clade</taxon>
        <taxon>Arundinoideae</taxon>
        <taxon>Arundineae</taxon>
        <taxon>Arundo</taxon>
    </lineage>
</organism>
<sequence length="125" mass="13701">MEIRAVSYSSSTAVLASVLSGSFLQAAFKSLTIGRLGLISKILLPLVNSKLDVSPSVCAFMSLSMLADQPTLPDTTHGEELRRFDIWTFATLSPSCCFTQSHRIVYSCLVSFSLRLHHPIPDPQK</sequence>
<reference evidence="1" key="1">
    <citation type="submission" date="2014-09" db="EMBL/GenBank/DDBJ databases">
        <authorList>
            <person name="Magalhaes I.L.F."/>
            <person name="Oliveira U."/>
            <person name="Santos F.R."/>
            <person name="Vidigal T.H.D.A."/>
            <person name="Brescovit A.D."/>
            <person name="Santos A.J."/>
        </authorList>
    </citation>
    <scope>NUCLEOTIDE SEQUENCE</scope>
    <source>
        <tissue evidence="1">Shoot tissue taken approximately 20 cm above the soil surface</tissue>
    </source>
</reference>
<dbReference type="AlphaFoldDB" id="A0A0A9EYN7"/>
<reference evidence="1" key="2">
    <citation type="journal article" date="2015" name="Data Brief">
        <title>Shoot transcriptome of the giant reed, Arundo donax.</title>
        <authorList>
            <person name="Barrero R.A."/>
            <person name="Guerrero F.D."/>
            <person name="Moolhuijzen P."/>
            <person name="Goolsby J.A."/>
            <person name="Tidwell J."/>
            <person name="Bellgard S.E."/>
            <person name="Bellgard M.I."/>
        </authorList>
    </citation>
    <scope>NUCLEOTIDE SEQUENCE</scope>
    <source>
        <tissue evidence="1">Shoot tissue taken approximately 20 cm above the soil surface</tissue>
    </source>
</reference>
<dbReference type="EMBL" id="GBRH01193812">
    <property type="protein sequence ID" value="JAE04084.1"/>
    <property type="molecule type" value="Transcribed_RNA"/>
</dbReference>